<reference evidence="2 3" key="1">
    <citation type="submission" date="2021-05" db="EMBL/GenBank/DDBJ databases">
        <title>Direct Submission.</title>
        <authorList>
            <person name="Li K."/>
            <person name="Gao J."/>
        </authorList>
    </citation>
    <scope>NUCLEOTIDE SEQUENCE [LARGE SCALE GENOMIC DNA]</scope>
    <source>
        <strain evidence="2 3">Mg02</strain>
    </source>
</reference>
<proteinExistence type="predicted"/>
<dbReference type="InterPro" id="IPR006674">
    <property type="entry name" value="HD_domain"/>
</dbReference>
<gene>
    <name evidence="2" type="ORF">KGD84_30965</name>
</gene>
<protein>
    <submittedName>
        <fullName evidence="2">HD domain-containing protein</fullName>
    </submittedName>
</protein>
<organism evidence="2 3">
    <name type="scientific">Nocardiopsis changdeensis</name>
    <dbReference type="NCBI Taxonomy" id="2831969"/>
    <lineage>
        <taxon>Bacteria</taxon>
        <taxon>Bacillati</taxon>
        <taxon>Actinomycetota</taxon>
        <taxon>Actinomycetes</taxon>
        <taxon>Streptosporangiales</taxon>
        <taxon>Nocardiopsidaceae</taxon>
        <taxon>Nocardiopsis</taxon>
    </lineage>
</organism>
<sequence>MPRPLPARAEELFDELRAPARLYAHCLLVHDTAAALLDRLLAEHRDLPVDSDAVLFGAAVHDIGKTVHPEELTGPGRRHEAAGRRLLLDRGVPEELARFCATHGDWEAEDRTLEDLLVTLADKVWKGARVGDLETLVARRIGGAADLAAWEVFASLDDHLTALADDADRRLAYQNSHPLTPRPGGMP</sequence>
<dbReference type="Pfam" id="PF01966">
    <property type="entry name" value="HD"/>
    <property type="match status" value="1"/>
</dbReference>
<evidence type="ECO:0000313" key="3">
    <source>
        <dbReference type="Proteomes" id="UP000676079"/>
    </source>
</evidence>
<name>A0ABX8BW51_9ACTN</name>
<evidence type="ECO:0000313" key="2">
    <source>
        <dbReference type="EMBL" id="QUX26304.1"/>
    </source>
</evidence>
<dbReference type="InterPro" id="IPR006675">
    <property type="entry name" value="HDIG_dom"/>
</dbReference>
<keyword evidence="3" id="KW-1185">Reference proteome</keyword>
<accession>A0ABX8BW51</accession>
<dbReference type="Gene3D" id="1.10.3210.10">
    <property type="entry name" value="Hypothetical protein af1432"/>
    <property type="match status" value="1"/>
</dbReference>
<evidence type="ECO:0000259" key="1">
    <source>
        <dbReference type="Pfam" id="PF01966"/>
    </source>
</evidence>
<dbReference type="Proteomes" id="UP000676079">
    <property type="component" value="Chromosome"/>
</dbReference>
<feature type="domain" description="HD" evidence="1">
    <location>
        <begin position="23"/>
        <end position="124"/>
    </location>
</feature>
<dbReference type="EMBL" id="CP074133">
    <property type="protein sequence ID" value="QUX26304.1"/>
    <property type="molecule type" value="Genomic_DNA"/>
</dbReference>
<dbReference type="NCBIfam" id="TIGR00277">
    <property type="entry name" value="HDIG"/>
    <property type="match status" value="1"/>
</dbReference>
<dbReference type="SUPFAM" id="SSF109604">
    <property type="entry name" value="HD-domain/PDEase-like"/>
    <property type="match status" value="1"/>
</dbReference>